<evidence type="ECO:0000313" key="2">
    <source>
        <dbReference type="EMBL" id="CAN63951.1"/>
    </source>
</evidence>
<reference evidence="2" key="1">
    <citation type="journal article" date="2007" name="PLoS ONE">
        <title>The first genome sequence of an elite grapevine cultivar (Pinot noir Vitis vinifera L.): coping with a highly heterozygous genome.</title>
        <authorList>
            <person name="Velasco R."/>
            <person name="Zharkikh A."/>
            <person name="Troggio M."/>
            <person name="Cartwright D.A."/>
            <person name="Cestaro A."/>
            <person name="Pruss D."/>
            <person name="Pindo M."/>
            <person name="FitzGerald L.M."/>
            <person name="Vezzulli S."/>
            <person name="Reid J."/>
            <person name="Malacarne G."/>
            <person name="Iliev D."/>
            <person name="Coppola G."/>
            <person name="Wardell B."/>
            <person name="Micheletti D."/>
            <person name="Macalma T."/>
            <person name="Facci M."/>
            <person name="Mitchell J.T."/>
            <person name="Perazzolli M."/>
            <person name="Eldredge G."/>
            <person name="Gatto P."/>
            <person name="Oyzerski R."/>
            <person name="Moretto M."/>
            <person name="Gutin N."/>
            <person name="Stefanini M."/>
            <person name="Chen Y."/>
            <person name="Segala C."/>
            <person name="Davenport C."/>
            <person name="Dematte L."/>
            <person name="Mraz A."/>
            <person name="Battilana J."/>
            <person name="Stormo K."/>
            <person name="Costa F."/>
            <person name="Tao Q."/>
            <person name="Si-Ammour A."/>
            <person name="Harkins T."/>
            <person name="Lackey A."/>
            <person name="Perbost C."/>
            <person name="Taillon B."/>
            <person name="Stella A."/>
            <person name="Solovyev V."/>
            <person name="Fawcett J.A."/>
            <person name="Sterck L."/>
            <person name="Vandepoele K."/>
            <person name="Grando S.M."/>
            <person name="Toppo S."/>
            <person name="Moser C."/>
            <person name="Lanchbury J."/>
            <person name="Bogden R."/>
            <person name="Skolnick M."/>
            <person name="Sgaramella V."/>
            <person name="Bhatnagar S.K."/>
            <person name="Fontana P."/>
            <person name="Gutin A."/>
            <person name="Van de Peer Y."/>
            <person name="Salamini F."/>
            <person name="Viola R."/>
        </authorList>
    </citation>
    <scope>NUCLEOTIDE SEQUENCE</scope>
</reference>
<protein>
    <submittedName>
        <fullName evidence="2">Uncharacterized protein</fullName>
    </submittedName>
</protein>
<feature type="region of interest" description="Disordered" evidence="1">
    <location>
        <begin position="547"/>
        <end position="599"/>
    </location>
</feature>
<organism evidence="2">
    <name type="scientific">Vitis vinifera</name>
    <name type="common">Grape</name>
    <dbReference type="NCBI Taxonomy" id="29760"/>
    <lineage>
        <taxon>Eukaryota</taxon>
        <taxon>Viridiplantae</taxon>
        <taxon>Streptophyta</taxon>
        <taxon>Embryophyta</taxon>
        <taxon>Tracheophyta</taxon>
        <taxon>Spermatophyta</taxon>
        <taxon>Magnoliopsida</taxon>
        <taxon>eudicotyledons</taxon>
        <taxon>Gunneridae</taxon>
        <taxon>Pentapetalae</taxon>
        <taxon>rosids</taxon>
        <taxon>Vitales</taxon>
        <taxon>Vitaceae</taxon>
        <taxon>Viteae</taxon>
        <taxon>Vitis</taxon>
    </lineage>
</organism>
<feature type="compositionally biased region" description="Polar residues" evidence="1">
    <location>
        <begin position="617"/>
        <end position="637"/>
    </location>
</feature>
<feature type="region of interest" description="Disordered" evidence="1">
    <location>
        <begin position="615"/>
        <end position="641"/>
    </location>
</feature>
<evidence type="ECO:0000256" key="1">
    <source>
        <dbReference type="SAM" id="MobiDB-lite"/>
    </source>
</evidence>
<proteinExistence type="predicted"/>
<dbReference type="EMBL" id="AM474226">
    <property type="protein sequence ID" value="CAN63951.1"/>
    <property type="molecule type" value="Genomic_DNA"/>
</dbReference>
<feature type="compositionally biased region" description="Basic and acidic residues" evidence="1">
    <location>
        <begin position="547"/>
        <end position="571"/>
    </location>
</feature>
<dbReference type="AlphaFoldDB" id="A5BX04"/>
<name>A5BX04_VITVI</name>
<sequence length="684" mass="76578">MSRGFVVSVGFGKEELDWLTEHLKKAVELEDTRGFTRKFKGENKIHLMEICFSNRGRFMKITEIATRGKPLLLVIPKGVKGNGWEVLRRAILSVQDYSDQVGEELKKTFGNTQMSKSIYRGGWSYAEVVAEDGLRSGVPLSAGKWARAVICECKEKVQDWTHEGKVIARMMGVKGMVSINPISAFKGCFFVSSAGRAKWYQEQERLLVKGRPVLLRRWSPRENMIIPGKFRRGWLELKGLPFHLWEEDQLKFILKKWGRVTEVAREAVKLLDLTKVKLWVEMHPNVVLPALLEVEDGAWKYTVAVSVIGEEGEDDIVTSETNHYRYEWLKEGVASLRRQNLQRGYEVVSGAMSATVGSFFPGHVIGAQGGVVGFTLAQTPLKPMTQRHPLLLSSDERAGVEVIHGEDGRADELQAQTLSNPSPPSEIEDVSYGCRTVGCKSGMKGRSREEESAARKRKALPMVQMEDFTQGEKTLDSRKMWSNLFLPSAARRHGQRSSREPFPLRSALPLSEVHNLEVDGGMGSQQIRGIKESPIFRCLLPRKCKSWSKEETSTSRGEMDSQKSQLEDDKGGFTGRAGYDPYGSSVTESPSIPRTRGDVGPLNFVGIPVHVEEENQRAVSNQVSERSTPGKSSNLMSGSPRVNAAFPPEDFLIDGLSFRKMAKVREVLCSLDIKVYSKRKNRGP</sequence>
<accession>A5BX04</accession>
<gene>
    <name evidence="2" type="ORF">VITISV_032358</name>
</gene>